<evidence type="ECO:0000259" key="1">
    <source>
        <dbReference type="Pfam" id="PF07883"/>
    </source>
</evidence>
<reference evidence="2" key="2">
    <citation type="submission" date="2020-09" db="EMBL/GenBank/DDBJ databases">
        <authorList>
            <person name="Sun Q."/>
            <person name="Zhou Y."/>
        </authorList>
    </citation>
    <scope>NUCLEOTIDE SEQUENCE</scope>
    <source>
        <strain evidence="2">CGMCC 4.7308</strain>
    </source>
</reference>
<dbReference type="SUPFAM" id="SSF51182">
    <property type="entry name" value="RmlC-like cupins"/>
    <property type="match status" value="1"/>
</dbReference>
<dbReference type="InterPro" id="IPR014710">
    <property type="entry name" value="RmlC-like_jellyroll"/>
</dbReference>
<accession>A0A917SRR2</accession>
<dbReference type="Gene3D" id="2.60.120.10">
    <property type="entry name" value="Jelly Rolls"/>
    <property type="match status" value="1"/>
</dbReference>
<comment type="caution">
    <text evidence="2">The sequence shown here is derived from an EMBL/GenBank/DDBJ whole genome shotgun (WGS) entry which is preliminary data.</text>
</comment>
<proteinExistence type="predicted"/>
<name>A0A917SRR2_9ACTN</name>
<dbReference type="EMBL" id="BMNA01000002">
    <property type="protein sequence ID" value="GGL94300.1"/>
    <property type="molecule type" value="Genomic_DNA"/>
</dbReference>
<gene>
    <name evidence="2" type="ORF">GCM10011594_12630</name>
</gene>
<evidence type="ECO:0000313" key="2">
    <source>
        <dbReference type="EMBL" id="GGL94300.1"/>
    </source>
</evidence>
<dbReference type="AlphaFoldDB" id="A0A917SRR2"/>
<dbReference type="InterPro" id="IPR011051">
    <property type="entry name" value="RmlC_Cupin_sf"/>
</dbReference>
<dbReference type="RefSeq" id="WP_188940620.1">
    <property type="nucleotide sequence ID" value="NZ_BMNA01000002.1"/>
</dbReference>
<feature type="domain" description="Cupin type-2" evidence="1">
    <location>
        <begin position="38"/>
        <end position="90"/>
    </location>
</feature>
<dbReference type="Proteomes" id="UP000655208">
    <property type="component" value="Unassembled WGS sequence"/>
</dbReference>
<dbReference type="Pfam" id="PF07883">
    <property type="entry name" value="Cupin_2"/>
    <property type="match status" value="1"/>
</dbReference>
<protein>
    <submittedName>
        <fullName evidence="2">Cupin</fullName>
    </submittedName>
</protein>
<keyword evidence="3" id="KW-1185">Reference proteome</keyword>
<organism evidence="2 3">
    <name type="scientific">Nakamurella endophytica</name>
    <dbReference type="NCBI Taxonomy" id="1748367"/>
    <lineage>
        <taxon>Bacteria</taxon>
        <taxon>Bacillati</taxon>
        <taxon>Actinomycetota</taxon>
        <taxon>Actinomycetes</taxon>
        <taxon>Nakamurellales</taxon>
        <taxon>Nakamurellaceae</taxon>
        <taxon>Nakamurella</taxon>
    </lineage>
</organism>
<sequence length="123" mass="12948">MPVFHQSDAVVYETHGSLFRSFVTPSRGSRELCAWQLTVPAGLIGVEHRPDREEVLLVVAGDLVVTVDGTTATAHAGSVVLVPAGSEFRVDGGPSGATAWVTTTPGLEAVTADGTRIRPPWAR</sequence>
<dbReference type="InterPro" id="IPR013096">
    <property type="entry name" value="Cupin_2"/>
</dbReference>
<reference evidence="2" key="1">
    <citation type="journal article" date="2014" name="Int. J. Syst. Evol. Microbiol.">
        <title>Complete genome sequence of Corynebacterium casei LMG S-19264T (=DSM 44701T), isolated from a smear-ripened cheese.</title>
        <authorList>
            <consortium name="US DOE Joint Genome Institute (JGI-PGF)"/>
            <person name="Walter F."/>
            <person name="Albersmeier A."/>
            <person name="Kalinowski J."/>
            <person name="Ruckert C."/>
        </authorList>
    </citation>
    <scope>NUCLEOTIDE SEQUENCE</scope>
    <source>
        <strain evidence="2">CGMCC 4.7308</strain>
    </source>
</reference>
<evidence type="ECO:0000313" key="3">
    <source>
        <dbReference type="Proteomes" id="UP000655208"/>
    </source>
</evidence>